<evidence type="ECO:0000313" key="2">
    <source>
        <dbReference type="Proteomes" id="UP001180503"/>
    </source>
</evidence>
<gene>
    <name evidence="1" type="ORF">RM528_36670</name>
</gene>
<proteinExistence type="predicted"/>
<protein>
    <recommendedName>
        <fullName evidence="3">CoA transferase</fullName>
    </recommendedName>
</protein>
<feature type="non-terminal residue" evidence="1">
    <location>
        <position position="1"/>
    </location>
</feature>
<organism evidence="1 2">
    <name type="scientific">Streptomyces edwardsiae</name>
    <dbReference type="NCBI Taxonomy" id="3075527"/>
    <lineage>
        <taxon>Bacteria</taxon>
        <taxon>Bacillati</taxon>
        <taxon>Actinomycetota</taxon>
        <taxon>Actinomycetes</taxon>
        <taxon>Kitasatosporales</taxon>
        <taxon>Streptomycetaceae</taxon>
        <taxon>Streptomyces</taxon>
    </lineage>
</organism>
<sequence>LEQPRIGTYLAPGLPVSIGGMYPPAVPAPALGDDTTAVLAEHLGLGADQIVALTESGTVATGTDKR</sequence>
<reference evidence="2" key="1">
    <citation type="submission" date="2023-07" db="EMBL/GenBank/DDBJ databases">
        <title>30 novel species of actinomycetes from the DSMZ collection.</title>
        <authorList>
            <person name="Nouioui I."/>
        </authorList>
    </citation>
    <scope>NUCLEOTIDE SEQUENCE [LARGE SCALE GENOMIC DNA]</scope>
    <source>
        <strain evidence="2">DSM 41635</strain>
    </source>
</reference>
<dbReference type="Proteomes" id="UP001180503">
    <property type="component" value="Unassembled WGS sequence"/>
</dbReference>
<dbReference type="Gene3D" id="3.40.50.10540">
    <property type="entry name" value="Crotonobetainyl-coa:carnitine coa-transferase, domain 1"/>
    <property type="match status" value="1"/>
</dbReference>
<dbReference type="InterPro" id="IPR023606">
    <property type="entry name" value="CoA-Trfase_III_dom_1_sf"/>
</dbReference>
<accession>A0ABU2QSH1</accession>
<evidence type="ECO:0000313" key="1">
    <source>
        <dbReference type="EMBL" id="MDT0407378.1"/>
    </source>
</evidence>
<dbReference type="SUPFAM" id="SSF89796">
    <property type="entry name" value="CoA-transferase family III (CaiB/BaiF)"/>
    <property type="match status" value="1"/>
</dbReference>
<dbReference type="EMBL" id="JAVRFB010000633">
    <property type="protein sequence ID" value="MDT0407378.1"/>
    <property type="molecule type" value="Genomic_DNA"/>
</dbReference>
<comment type="caution">
    <text evidence="1">The sequence shown here is derived from an EMBL/GenBank/DDBJ whole genome shotgun (WGS) entry which is preliminary data.</text>
</comment>
<name>A0ABU2QSH1_9ACTN</name>
<evidence type="ECO:0008006" key="3">
    <source>
        <dbReference type="Google" id="ProtNLM"/>
    </source>
</evidence>